<dbReference type="PANTHER" id="PTHR40074">
    <property type="entry name" value="O-ACETYLTRANSFERASE WECH"/>
    <property type="match status" value="1"/>
</dbReference>
<evidence type="ECO:0000256" key="4">
    <source>
        <dbReference type="ARBA" id="ARBA00022692"/>
    </source>
</evidence>
<feature type="transmembrane region" description="Helical" evidence="7">
    <location>
        <begin position="45"/>
        <end position="71"/>
    </location>
</feature>
<evidence type="ECO:0000256" key="1">
    <source>
        <dbReference type="ARBA" id="ARBA00004651"/>
    </source>
</evidence>
<keyword evidence="9" id="KW-0012">Acyltransferase</keyword>
<keyword evidence="10" id="KW-1185">Reference proteome</keyword>
<evidence type="ECO:0000256" key="2">
    <source>
        <dbReference type="ARBA" id="ARBA00007400"/>
    </source>
</evidence>
<organism evidence="9 10">
    <name type="scientific">Cohnella faecalis</name>
    <dbReference type="NCBI Taxonomy" id="2315694"/>
    <lineage>
        <taxon>Bacteria</taxon>
        <taxon>Bacillati</taxon>
        <taxon>Bacillota</taxon>
        <taxon>Bacilli</taxon>
        <taxon>Bacillales</taxon>
        <taxon>Paenibacillaceae</taxon>
        <taxon>Cohnella</taxon>
    </lineage>
</organism>
<evidence type="ECO:0000256" key="6">
    <source>
        <dbReference type="ARBA" id="ARBA00023136"/>
    </source>
</evidence>
<keyword evidence="3" id="KW-1003">Cell membrane</keyword>
<feature type="transmembrane region" description="Helical" evidence="7">
    <location>
        <begin position="237"/>
        <end position="258"/>
    </location>
</feature>
<dbReference type="EMBL" id="QXJM01000025">
    <property type="protein sequence ID" value="RIE04535.1"/>
    <property type="molecule type" value="Genomic_DNA"/>
</dbReference>
<dbReference type="GO" id="GO:0016413">
    <property type="term" value="F:O-acetyltransferase activity"/>
    <property type="evidence" value="ECO:0007669"/>
    <property type="project" value="TreeGrafter"/>
</dbReference>
<sequence>MATIPKDENGKIPELQLVRAMAIICVLSVHASASATVAMKESGYYYFYNFINIFMKIGTPTFILLSSFVLFYSYYSRPIDIKLIAGFYKKRLLYIMIPYVVFSAVYFLLTQRYGHHPILSRESLLLFGQKLIAGKAFAHLYFVFISIQFYLLFPLLLAAVQRWKAIARWLVPLGFAVQWGFVLLNKYAWQVPDKGSWSLSYFSFFMLGAAMGIYYPKIKNGLLNRNNQKRKVRAYRIGWSVIWSVWLMLSMAHVTIYFNARSYGTRYDSLWYELLWNFQCVFAALALFQAAFFIQKYWPGFVSRPLHRLGQYSFGIYLIHLLFLLFYDRYMPGFGISWPSHFRYLGSWLVMLGASWATVELAARFVPFAWIGFGNLPRSAEASRHFPQTPTIQPHSVP</sequence>
<evidence type="ECO:0000259" key="8">
    <source>
        <dbReference type="Pfam" id="PF01757"/>
    </source>
</evidence>
<feature type="transmembrane region" description="Helical" evidence="7">
    <location>
        <begin position="195"/>
        <end position="216"/>
    </location>
</feature>
<gene>
    <name evidence="9" type="ORF">D3H35_05420</name>
</gene>
<accession>A0A398CPS3</accession>
<dbReference type="OrthoDB" id="65129at2"/>
<name>A0A398CPS3_9BACL</name>
<dbReference type="AlphaFoldDB" id="A0A398CPS3"/>
<evidence type="ECO:0000256" key="3">
    <source>
        <dbReference type="ARBA" id="ARBA00022475"/>
    </source>
</evidence>
<evidence type="ECO:0000313" key="10">
    <source>
        <dbReference type="Proteomes" id="UP000266340"/>
    </source>
</evidence>
<keyword evidence="4 7" id="KW-0812">Transmembrane</keyword>
<dbReference type="InterPro" id="IPR002656">
    <property type="entry name" value="Acyl_transf_3_dom"/>
</dbReference>
<keyword evidence="9" id="KW-0808">Transferase</keyword>
<reference evidence="9 10" key="1">
    <citation type="submission" date="2018-09" db="EMBL/GenBank/DDBJ databases">
        <title>Cohnella cavernae sp. nov., isolated from a karst cave.</title>
        <authorList>
            <person name="Zhu H."/>
        </authorList>
    </citation>
    <scope>NUCLEOTIDE SEQUENCE [LARGE SCALE GENOMIC DNA]</scope>
    <source>
        <strain evidence="9 10">K2E09-144</strain>
    </source>
</reference>
<evidence type="ECO:0000256" key="7">
    <source>
        <dbReference type="SAM" id="Phobius"/>
    </source>
</evidence>
<keyword evidence="5 7" id="KW-1133">Transmembrane helix</keyword>
<feature type="transmembrane region" description="Helical" evidence="7">
    <location>
        <begin position="20"/>
        <end position="39"/>
    </location>
</feature>
<feature type="transmembrane region" description="Helical" evidence="7">
    <location>
        <begin position="136"/>
        <end position="157"/>
    </location>
</feature>
<evidence type="ECO:0000256" key="5">
    <source>
        <dbReference type="ARBA" id="ARBA00022989"/>
    </source>
</evidence>
<comment type="similarity">
    <text evidence="2">Belongs to the acyltransferase 3 family.</text>
</comment>
<feature type="transmembrane region" description="Helical" evidence="7">
    <location>
        <begin position="306"/>
        <end position="327"/>
    </location>
</feature>
<feature type="transmembrane region" description="Helical" evidence="7">
    <location>
        <begin position="270"/>
        <end position="294"/>
    </location>
</feature>
<comment type="subcellular location">
    <subcellularLocation>
        <location evidence="1">Cell membrane</location>
        <topology evidence="1">Multi-pass membrane protein</topology>
    </subcellularLocation>
</comment>
<proteinExistence type="inferred from homology"/>
<dbReference type="Pfam" id="PF01757">
    <property type="entry name" value="Acyl_transf_3"/>
    <property type="match status" value="1"/>
</dbReference>
<evidence type="ECO:0000313" key="9">
    <source>
        <dbReference type="EMBL" id="RIE04535.1"/>
    </source>
</evidence>
<comment type="caution">
    <text evidence="9">The sequence shown here is derived from an EMBL/GenBank/DDBJ whole genome shotgun (WGS) entry which is preliminary data.</text>
</comment>
<keyword evidence="6 7" id="KW-0472">Membrane</keyword>
<dbReference type="GO" id="GO:0009246">
    <property type="term" value="P:enterobacterial common antigen biosynthetic process"/>
    <property type="evidence" value="ECO:0007669"/>
    <property type="project" value="TreeGrafter"/>
</dbReference>
<feature type="transmembrane region" description="Helical" evidence="7">
    <location>
        <begin position="169"/>
        <end position="189"/>
    </location>
</feature>
<dbReference type="Proteomes" id="UP000266340">
    <property type="component" value="Unassembled WGS sequence"/>
</dbReference>
<dbReference type="PANTHER" id="PTHR40074:SF2">
    <property type="entry name" value="O-ACETYLTRANSFERASE WECH"/>
    <property type="match status" value="1"/>
</dbReference>
<feature type="transmembrane region" description="Helical" evidence="7">
    <location>
        <begin position="347"/>
        <end position="373"/>
    </location>
</feature>
<dbReference type="GO" id="GO:0005886">
    <property type="term" value="C:plasma membrane"/>
    <property type="evidence" value="ECO:0007669"/>
    <property type="project" value="UniProtKB-SubCell"/>
</dbReference>
<dbReference type="RefSeq" id="WP_119148120.1">
    <property type="nucleotide sequence ID" value="NZ_JBHSOV010000005.1"/>
</dbReference>
<protein>
    <submittedName>
        <fullName evidence="9">Acyltransferase</fullName>
    </submittedName>
</protein>
<feature type="transmembrane region" description="Helical" evidence="7">
    <location>
        <begin position="92"/>
        <end position="109"/>
    </location>
</feature>
<feature type="domain" description="Acyltransferase 3" evidence="8">
    <location>
        <begin position="13"/>
        <end position="358"/>
    </location>
</feature>